<proteinExistence type="inferred from homology"/>
<evidence type="ECO:0000313" key="6">
    <source>
        <dbReference type="EMBL" id="KXN71535.1"/>
    </source>
</evidence>
<comment type="function">
    <text evidence="4">Inhibits the enzyme activity of ATPase.</text>
</comment>
<dbReference type="EMBL" id="KQ964473">
    <property type="protein sequence ID" value="KXN71535.1"/>
    <property type="molecule type" value="Genomic_DNA"/>
</dbReference>
<accession>A0A137P957</accession>
<dbReference type="GO" id="GO:0042030">
    <property type="term" value="F:ATPase inhibitor activity"/>
    <property type="evidence" value="ECO:0007669"/>
    <property type="project" value="InterPro"/>
</dbReference>
<evidence type="ECO:0000256" key="3">
    <source>
        <dbReference type="ARBA" id="ARBA00023128"/>
    </source>
</evidence>
<dbReference type="GO" id="GO:0005739">
    <property type="term" value="C:mitochondrion"/>
    <property type="evidence" value="ECO:0007669"/>
    <property type="project" value="UniProtKB-SubCell"/>
</dbReference>
<dbReference type="Proteomes" id="UP000070444">
    <property type="component" value="Unassembled WGS sequence"/>
</dbReference>
<reference evidence="6 7" key="1">
    <citation type="journal article" date="2015" name="Genome Biol. Evol.">
        <title>Phylogenomic analyses indicate that early fungi evolved digesting cell walls of algal ancestors of land plants.</title>
        <authorList>
            <person name="Chang Y."/>
            <person name="Wang S."/>
            <person name="Sekimoto S."/>
            <person name="Aerts A.L."/>
            <person name="Choi C."/>
            <person name="Clum A."/>
            <person name="LaButti K.M."/>
            <person name="Lindquist E.A."/>
            <person name="Yee Ngan C."/>
            <person name="Ohm R.A."/>
            <person name="Salamov A.A."/>
            <person name="Grigoriev I.V."/>
            <person name="Spatafora J.W."/>
            <person name="Berbee M.L."/>
        </authorList>
    </citation>
    <scope>NUCLEOTIDE SEQUENCE [LARGE SCALE GENOMIC DNA]</scope>
    <source>
        <strain evidence="6 7">NRRL 28638</strain>
    </source>
</reference>
<evidence type="ECO:0000256" key="4">
    <source>
        <dbReference type="RuleBase" id="RU368087"/>
    </source>
</evidence>
<dbReference type="Gene3D" id="1.20.5.500">
    <property type="entry name" value="Single helix bin"/>
    <property type="match status" value="1"/>
</dbReference>
<evidence type="ECO:0000256" key="1">
    <source>
        <dbReference type="ARBA" id="ARBA00004173"/>
    </source>
</evidence>
<dbReference type="Pfam" id="PF04568">
    <property type="entry name" value="IATP"/>
    <property type="match status" value="1"/>
</dbReference>
<keyword evidence="3" id="KW-0496">Mitochondrion</keyword>
<dbReference type="OMA" id="AHEDLYV"/>
<keyword evidence="7" id="KW-1185">Reference proteome</keyword>
<comment type="similarity">
    <text evidence="2 4">Belongs to the ATPase inhibitor family.</text>
</comment>
<gene>
    <name evidence="6" type="ORF">CONCODRAFT_78290</name>
</gene>
<evidence type="ECO:0000256" key="5">
    <source>
        <dbReference type="SAM" id="Coils"/>
    </source>
</evidence>
<protein>
    <recommendedName>
        <fullName evidence="4">ATPase inhibitor, mitochondrial</fullName>
    </recommendedName>
</protein>
<organism evidence="6 7">
    <name type="scientific">Conidiobolus coronatus (strain ATCC 28846 / CBS 209.66 / NRRL 28638)</name>
    <name type="common">Delacroixia coronata</name>
    <dbReference type="NCBI Taxonomy" id="796925"/>
    <lineage>
        <taxon>Eukaryota</taxon>
        <taxon>Fungi</taxon>
        <taxon>Fungi incertae sedis</taxon>
        <taxon>Zoopagomycota</taxon>
        <taxon>Entomophthoromycotina</taxon>
        <taxon>Entomophthoromycetes</taxon>
        <taxon>Entomophthorales</taxon>
        <taxon>Ancylistaceae</taxon>
        <taxon>Conidiobolus</taxon>
    </lineage>
</organism>
<comment type="subcellular location">
    <subcellularLocation>
        <location evidence="1">Mitochondrion</location>
    </subcellularLocation>
</comment>
<sequence>MLTTTTTNALRRTASRLPTLSAVRFTQSNAFEEKEKAAENQYIRQQEKAKLDELKKKLAELQKQTEELESSLNKK</sequence>
<dbReference type="STRING" id="796925.A0A137P957"/>
<keyword evidence="5" id="KW-0175">Coiled coil</keyword>
<feature type="coiled-coil region" evidence="5">
    <location>
        <begin position="28"/>
        <end position="74"/>
    </location>
</feature>
<name>A0A137P957_CONC2</name>
<evidence type="ECO:0000313" key="7">
    <source>
        <dbReference type="Proteomes" id="UP000070444"/>
    </source>
</evidence>
<dbReference type="InterPro" id="IPR007648">
    <property type="entry name" value="ATPase_inhibitor_mt"/>
</dbReference>
<evidence type="ECO:0000256" key="2">
    <source>
        <dbReference type="ARBA" id="ARBA00010901"/>
    </source>
</evidence>
<dbReference type="AlphaFoldDB" id="A0A137P957"/>